<dbReference type="InterPro" id="IPR021463">
    <property type="entry name" value="Methyltransf_34"/>
</dbReference>
<evidence type="ECO:0000313" key="1">
    <source>
        <dbReference type="EMBL" id="GFR11253.1"/>
    </source>
</evidence>
<dbReference type="AlphaFoldDB" id="A0A8X6GVJ0"/>
<dbReference type="Proteomes" id="UP000887116">
    <property type="component" value="Unassembled WGS sequence"/>
</dbReference>
<protein>
    <submittedName>
        <fullName evidence="1">Uncharacterized protein</fullName>
    </submittedName>
</protein>
<dbReference type="OrthoDB" id="6419443at2759"/>
<dbReference type="Pfam" id="PF11312">
    <property type="entry name" value="Methyltransf_34"/>
    <property type="match status" value="1"/>
</dbReference>
<organism evidence="1 2">
    <name type="scientific">Trichonephila clavata</name>
    <name type="common">Joro spider</name>
    <name type="synonym">Nephila clavata</name>
    <dbReference type="NCBI Taxonomy" id="2740835"/>
    <lineage>
        <taxon>Eukaryota</taxon>
        <taxon>Metazoa</taxon>
        <taxon>Ecdysozoa</taxon>
        <taxon>Arthropoda</taxon>
        <taxon>Chelicerata</taxon>
        <taxon>Arachnida</taxon>
        <taxon>Araneae</taxon>
        <taxon>Araneomorphae</taxon>
        <taxon>Entelegynae</taxon>
        <taxon>Araneoidea</taxon>
        <taxon>Nephilidae</taxon>
        <taxon>Trichonephila</taxon>
    </lineage>
</organism>
<evidence type="ECO:0000313" key="2">
    <source>
        <dbReference type="Proteomes" id="UP000887116"/>
    </source>
</evidence>
<proteinExistence type="predicted"/>
<keyword evidence="2" id="KW-1185">Reference proteome</keyword>
<dbReference type="Gene3D" id="3.40.50.150">
    <property type="entry name" value="Vaccinia Virus protein VP39"/>
    <property type="match status" value="1"/>
</dbReference>
<comment type="caution">
    <text evidence="1">The sequence shown here is derived from an EMBL/GenBank/DDBJ whole genome shotgun (WGS) entry which is preliminary data.</text>
</comment>
<dbReference type="EMBL" id="BMAO01016801">
    <property type="protein sequence ID" value="GFR11253.1"/>
    <property type="molecule type" value="Genomic_DNA"/>
</dbReference>
<dbReference type="InterPro" id="IPR029063">
    <property type="entry name" value="SAM-dependent_MTases_sf"/>
</dbReference>
<gene>
    <name evidence="1" type="primary">NCL1_19550</name>
    <name evidence="1" type="ORF">TNCT_639621</name>
</gene>
<reference evidence="1" key="1">
    <citation type="submission" date="2020-07" db="EMBL/GenBank/DDBJ databases">
        <title>Multicomponent nature underlies the extraordinary mechanical properties of spider dragline silk.</title>
        <authorList>
            <person name="Kono N."/>
            <person name="Nakamura H."/>
            <person name="Mori M."/>
            <person name="Yoshida Y."/>
            <person name="Ohtoshi R."/>
            <person name="Malay A.D."/>
            <person name="Moran D.A.P."/>
            <person name="Tomita M."/>
            <person name="Numata K."/>
            <person name="Arakawa K."/>
        </authorList>
    </citation>
    <scope>NUCLEOTIDE SEQUENCE</scope>
</reference>
<name>A0A8X6GVJ0_TRICU</name>
<dbReference type="SUPFAM" id="SSF53335">
    <property type="entry name" value="S-adenosyl-L-methionine-dependent methyltransferases"/>
    <property type="match status" value="1"/>
</dbReference>
<accession>A0A8X6GVJ0</accession>
<sequence>MACEDKTEEMHFVSLFEETLERNRGHISDDDIYISLMNIIKSFIGKIEMKINNYQTPEMAWAYFFRFSPISAALARAQVLEAVRSSEEFRSFFKRHSLEVLSVGSGPGSDLIGLCSALHDNSDFQKLRLTLVDKNEHWQPLFEAMIQVTRCGDYGNASRLFKVKEINSSFICCDVLNTATYCGALGNADIVWMKGLLSILENDEERYLAIKAINSSMAVGSLLVVIDSPTYLKFEDFQEDLNLLYKAEEKVYNFFEPSKTFLNVGLSRSTKQIITVLSKIRRDKNN</sequence>